<protein>
    <submittedName>
        <fullName evidence="8">Putative Ser/Thr protein kinase</fullName>
    </submittedName>
</protein>
<evidence type="ECO:0000256" key="6">
    <source>
        <dbReference type="SAM" id="Phobius"/>
    </source>
</evidence>
<accession>A0A7W8HEM2</accession>
<keyword evidence="1" id="KW-0808">Transferase</keyword>
<keyword evidence="9" id="KW-1185">Reference proteome</keyword>
<dbReference type="EMBL" id="JACHFW010000026">
    <property type="protein sequence ID" value="MBB5266315.1"/>
    <property type="molecule type" value="Genomic_DNA"/>
</dbReference>
<organism evidence="8 9">
    <name type="scientific">Catenibacillus scindens</name>
    <dbReference type="NCBI Taxonomy" id="673271"/>
    <lineage>
        <taxon>Bacteria</taxon>
        <taxon>Bacillati</taxon>
        <taxon>Bacillota</taxon>
        <taxon>Clostridia</taxon>
        <taxon>Lachnospirales</taxon>
        <taxon>Lachnospiraceae</taxon>
        <taxon>Catenibacillus</taxon>
    </lineage>
</organism>
<gene>
    <name evidence="8" type="ORF">HNP82_003472</name>
</gene>
<dbReference type="GO" id="GO:0004674">
    <property type="term" value="F:protein serine/threonine kinase activity"/>
    <property type="evidence" value="ECO:0007669"/>
    <property type="project" value="TreeGrafter"/>
</dbReference>
<dbReference type="InterPro" id="IPR000719">
    <property type="entry name" value="Prot_kinase_dom"/>
</dbReference>
<keyword evidence="3 8" id="KW-0418">Kinase</keyword>
<feature type="domain" description="Protein kinase" evidence="7">
    <location>
        <begin position="47"/>
        <end position="329"/>
    </location>
</feature>
<dbReference type="Pfam" id="PF00069">
    <property type="entry name" value="Pkinase"/>
    <property type="match status" value="1"/>
</dbReference>
<evidence type="ECO:0000313" key="9">
    <source>
        <dbReference type="Proteomes" id="UP000543642"/>
    </source>
</evidence>
<keyword evidence="6" id="KW-0812">Transmembrane</keyword>
<evidence type="ECO:0000256" key="2">
    <source>
        <dbReference type="ARBA" id="ARBA00022741"/>
    </source>
</evidence>
<reference evidence="8 9" key="1">
    <citation type="submission" date="2020-08" db="EMBL/GenBank/DDBJ databases">
        <title>Genomic Encyclopedia of Type Strains, Phase IV (KMG-IV): sequencing the most valuable type-strain genomes for metagenomic binning, comparative biology and taxonomic classification.</title>
        <authorList>
            <person name="Goeker M."/>
        </authorList>
    </citation>
    <scope>NUCLEOTIDE SEQUENCE [LARGE SCALE GENOMIC DNA]</scope>
    <source>
        <strain evidence="8 9">DSM 106146</strain>
    </source>
</reference>
<comment type="caution">
    <text evidence="8">The sequence shown here is derived from an EMBL/GenBank/DDBJ whole genome shotgun (WGS) entry which is preliminary data.</text>
</comment>
<dbReference type="InterPro" id="IPR017441">
    <property type="entry name" value="Protein_kinase_ATP_BS"/>
</dbReference>
<dbReference type="RefSeq" id="WP_183776685.1">
    <property type="nucleotide sequence ID" value="NZ_JACHFW010000026.1"/>
</dbReference>
<dbReference type="Gene3D" id="1.10.510.10">
    <property type="entry name" value="Transferase(Phosphotransferase) domain 1"/>
    <property type="match status" value="1"/>
</dbReference>
<feature type="binding site" evidence="5">
    <location>
        <position position="76"/>
    </location>
    <ligand>
        <name>ATP</name>
        <dbReference type="ChEBI" id="CHEBI:30616"/>
    </ligand>
</feature>
<dbReference type="InterPro" id="IPR011009">
    <property type="entry name" value="Kinase-like_dom_sf"/>
</dbReference>
<sequence>MNLEHICYGCFQEKPDDSPVCPHCGFNAEEEQPFLALPMGALLNGRYMTGKVLGVGGFGITYLGYDLTLEIKVAVKEYMPSGLATRHSDKYSVALTGRGQEDYQNGMERFLEEARILAKLQNTPNIVSVQNYFKENNTAYFVMEYIDGMSLKAYVASQGGKIPYDQALTILMPVMQALTQVHALNLTHRDISPDNISITSKGESKLLDFGAARFSIGDEKSVSVILKHGYAPEEQYSSKGNQGPWTDVYAMGATLYRCVTGELPPDSIMRVHNDTLKKPSELGVPLPPQVEQAIMKALAVKAEDRFSTMEAFIEGITGKTPASFHHRTMAVPSGQTAAGSDGKPGLWTRFRRSHIGVQITALVLCVAVLGLGVWGAVAGIGALTGGKAEPGSSDGPSGTPFDITVQEPEGVDDVVLQDYAQEYLNITMGIPQGYTETESGSGAFASSDGSATLQVGFYDKAADFPVYTLSDVEENVEKYVQYYIGLLKSTNITKHEILSRGYREGSSLDTYLIQFSATESGGTTMEFLAAFIECQNGFGCYNLIGSYPQGDEKAQAEIFAAMDSFQSSGPAGTNSQRFYDERLPFQFIYWESDGEITFNVVNENLLRMVNEAGNVQVEIQCRPSSDQFNKEVWLDGIAEVMVNQPGLKREEGRWEHETGGIDWIVDRYTYTLDGQTAYTEVYAGEIDGYVFAITASAYTEEALITNGMILDTTNTIRPVK</sequence>
<keyword evidence="2 5" id="KW-0547">Nucleotide-binding</keyword>
<dbReference type="CDD" id="cd14014">
    <property type="entry name" value="STKc_PknB_like"/>
    <property type="match status" value="1"/>
</dbReference>
<evidence type="ECO:0000256" key="4">
    <source>
        <dbReference type="ARBA" id="ARBA00022840"/>
    </source>
</evidence>
<dbReference type="PANTHER" id="PTHR43289">
    <property type="entry name" value="MITOGEN-ACTIVATED PROTEIN KINASE KINASE KINASE 20-RELATED"/>
    <property type="match status" value="1"/>
</dbReference>
<evidence type="ECO:0000256" key="5">
    <source>
        <dbReference type="PROSITE-ProRule" id="PRU10141"/>
    </source>
</evidence>
<dbReference type="GO" id="GO:0005524">
    <property type="term" value="F:ATP binding"/>
    <property type="evidence" value="ECO:0007669"/>
    <property type="project" value="UniProtKB-UniRule"/>
</dbReference>
<keyword evidence="6" id="KW-0472">Membrane</keyword>
<keyword evidence="4 5" id="KW-0067">ATP-binding</keyword>
<evidence type="ECO:0000313" key="8">
    <source>
        <dbReference type="EMBL" id="MBB5266315.1"/>
    </source>
</evidence>
<feature type="transmembrane region" description="Helical" evidence="6">
    <location>
        <begin position="359"/>
        <end position="383"/>
    </location>
</feature>
<dbReference type="PANTHER" id="PTHR43289:SF34">
    <property type="entry name" value="SERINE_THREONINE-PROTEIN KINASE YBDM-RELATED"/>
    <property type="match status" value="1"/>
</dbReference>
<evidence type="ECO:0000256" key="3">
    <source>
        <dbReference type="ARBA" id="ARBA00022777"/>
    </source>
</evidence>
<evidence type="ECO:0000259" key="7">
    <source>
        <dbReference type="PROSITE" id="PS50011"/>
    </source>
</evidence>
<keyword evidence="6" id="KW-1133">Transmembrane helix</keyword>
<dbReference type="AlphaFoldDB" id="A0A7W8HEM2"/>
<dbReference type="Proteomes" id="UP000543642">
    <property type="component" value="Unassembled WGS sequence"/>
</dbReference>
<dbReference type="PROSITE" id="PS50011">
    <property type="entry name" value="PROTEIN_KINASE_DOM"/>
    <property type="match status" value="1"/>
</dbReference>
<dbReference type="SUPFAM" id="SSF56112">
    <property type="entry name" value="Protein kinase-like (PK-like)"/>
    <property type="match status" value="1"/>
</dbReference>
<name>A0A7W8HEM2_9FIRM</name>
<evidence type="ECO:0000256" key="1">
    <source>
        <dbReference type="ARBA" id="ARBA00022679"/>
    </source>
</evidence>
<proteinExistence type="predicted"/>
<dbReference type="PROSITE" id="PS00107">
    <property type="entry name" value="PROTEIN_KINASE_ATP"/>
    <property type="match status" value="1"/>
</dbReference>